<evidence type="ECO:0000256" key="1">
    <source>
        <dbReference type="SAM" id="MobiDB-lite"/>
    </source>
</evidence>
<accession>A0A645GW42</accession>
<name>A0A645GW42_9ZZZZ</name>
<dbReference type="EMBL" id="VSSQ01080910">
    <property type="protein sequence ID" value="MPN29969.1"/>
    <property type="molecule type" value="Genomic_DNA"/>
</dbReference>
<comment type="caution">
    <text evidence="2">The sequence shown here is derived from an EMBL/GenBank/DDBJ whole genome shotgun (WGS) entry which is preliminary data.</text>
</comment>
<gene>
    <name evidence="2" type="ORF">SDC9_177426</name>
</gene>
<organism evidence="2">
    <name type="scientific">bioreactor metagenome</name>
    <dbReference type="NCBI Taxonomy" id="1076179"/>
    <lineage>
        <taxon>unclassified sequences</taxon>
        <taxon>metagenomes</taxon>
        <taxon>ecological metagenomes</taxon>
    </lineage>
</organism>
<proteinExistence type="predicted"/>
<dbReference type="AlphaFoldDB" id="A0A645GW42"/>
<evidence type="ECO:0000313" key="2">
    <source>
        <dbReference type="EMBL" id="MPN29969.1"/>
    </source>
</evidence>
<sequence>MVQPAVEEIGRCRGQGRPPVEQGRGRSDCRSRPGQAGHRHRGKQAHHAGIAPAFRPDQPEARGQRQVRLLGQDHAGAGAKPVRTSQGPDLPAYRLARPARGLSARRQADLRHAGHQRHAPSGAVCPAGHQRQLHPPHQARVRQQQGVGSLCHHPDHPGPLRPVGSRTEAVRPGRAPLHGRVLPEC</sequence>
<feature type="compositionally biased region" description="Basic residues" evidence="1">
    <location>
        <begin position="131"/>
        <end position="140"/>
    </location>
</feature>
<protein>
    <submittedName>
        <fullName evidence="2">Uncharacterized protein</fullName>
    </submittedName>
</protein>
<feature type="compositionally biased region" description="Basic residues" evidence="1">
    <location>
        <begin position="37"/>
        <end position="46"/>
    </location>
</feature>
<reference evidence="2" key="1">
    <citation type="submission" date="2019-08" db="EMBL/GenBank/DDBJ databases">
        <authorList>
            <person name="Kucharzyk K."/>
            <person name="Murdoch R.W."/>
            <person name="Higgins S."/>
            <person name="Loffler F."/>
        </authorList>
    </citation>
    <scope>NUCLEOTIDE SEQUENCE</scope>
</reference>
<feature type="region of interest" description="Disordered" evidence="1">
    <location>
        <begin position="1"/>
        <end position="185"/>
    </location>
</feature>